<evidence type="ECO:0000256" key="3">
    <source>
        <dbReference type="ARBA" id="ARBA00022692"/>
    </source>
</evidence>
<dbReference type="InterPro" id="IPR010432">
    <property type="entry name" value="RDD"/>
</dbReference>
<dbReference type="AlphaFoldDB" id="A0A7G9Z2P4"/>
<evidence type="ECO:0000259" key="7">
    <source>
        <dbReference type="Pfam" id="PF06271"/>
    </source>
</evidence>
<gene>
    <name evidence="8" type="ORF">LPKEAICH_00019</name>
</gene>
<keyword evidence="4 6" id="KW-1133">Transmembrane helix</keyword>
<evidence type="ECO:0000313" key="8">
    <source>
        <dbReference type="EMBL" id="QNO54528.1"/>
    </source>
</evidence>
<feature type="transmembrane region" description="Helical" evidence="6">
    <location>
        <begin position="30"/>
        <end position="49"/>
    </location>
</feature>
<comment type="subcellular location">
    <subcellularLocation>
        <location evidence="1">Cell membrane</location>
        <topology evidence="1">Multi-pass membrane protein</topology>
    </subcellularLocation>
</comment>
<evidence type="ECO:0000256" key="5">
    <source>
        <dbReference type="ARBA" id="ARBA00023136"/>
    </source>
</evidence>
<dbReference type="Pfam" id="PF06271">
    <property type="entry name" value="RDD"/>
    <property type="match status" value="1"/>
</dbReference>
<dbReference type="PANTHER" id="PTHR36115:SF4">
    <property type="entry name" value="MEMBRANE PROTEIN"/>
    <property type="match status" value="1"/>
</dbReference>
<sequence>MSYIIDAIILWIIGAIVGLIFMALGVGYVAASIIIGLLISLGYFTYFFGNGQTPGMKVMKIKLCGTDGTYPIGYGKGFLRWIGMLISALVIYIGFLWILIDKDKQGWHDKIADTYVVLE</sequence>
<evidence type="ECO:0000256" key="1">
    <source>
        <dbReference type="ARBA" id="ARBA00004651"/>
    </source>
</evidence>
<feature type="transmembrane region" description="Helical" evidence="6">
    <location>
        <begin position="7"/>
        <end position="24"/>
    </location>
</feature>
<feature type="domain" description="RDD" evidence="7">
    <location>
        <begin position="3"/>
        <end position="112"/>
    </location>
</feature>
<evidence type="ECO:0000256" key="2">
    <source>
        <dbReference type="ARBA" id="ARBA00022475"/>
    </source>
</evidence>
<accession>A0A7G9Z2P4</accession>
<organism evidence="8">
    <name type="scientific">Candidatus Methanophaga sp. ANME-1 ERB7</name>
    <dbReference type="NCBI Taxonomy" id="2759913"/>
    <lineage>
        <taxon>Archaea</taxon>
        <taxon>Methanobacteriati</taxon>
        <taxon>Methanobacteriota</taxon>
        <taxon>Stenosarchaea group</taxon>
        <taxon>Methanomicrobia</taxon>
        <taxon>Candidatus Methanophagales</taxon>
        <taxon>Candidatus Methanophagaceae</taxon>
        <taxon>Candidatus Methanophaga</taxon>
    </lineage>
</organism>
<reference evidence="8" key="1">
    <citation type="submission" date="2020-06" db="EMBL/GenBank/DDBJ databases">
        <title>Unique genomic features of the anaerobic methanotrophic archaea.</title>
        <authorList>
            <person name="Chadwick G.L."/>
            <person name="Skennerton C.T."/>
            <person name="Laso-Perez R."/>
            <person name="Leu A.O."/>
            <person name="Speth D.R."/>
            <person name="Yu H."/>
            <person name="Morgan-Lang C."/>
            <person name="Hatzenpichler R."/>
            <person name="Goudeau D."/>
            <person name="Malmstrom R."/>
            <person name="Brazelton W.J."/>
            <person name="Woyke T."/>
            <person name="Hallam S.J."/>
            <person name="Tyson G.W."/>
            <person name="Wegener G."/>
            <person name="Boetius A."/>
            <person name="Orphan V."/>
        </authorList>
    </citation>
    <scope>NUCLEOTIDE SEQUENCE</scope>
</reference>
<feature type="transmembrane region" description="Helical" evidence="6">
    <location>
        <begin position="78"/>
        <end position="100"/>
    </location>
</feature>
<evidence type="ECO:0000256" key="4">
    <source>
        <dbReference type="ARBA" id="ARBA00022989"/>
    </source>
</evidence>
<name>A0A7G9Z2P4_9EURY</name>
<dbReference type="InterPro" id="IPR051791">
    <property type="entry name" value="Pra-immunoreactive"/>
</dbReference>
<keyword evidence="5 6" id="KW-0472">Membrane</keyword>
<dbReference type="EMBL" id="MT631584">
    <property type="protein sequence ID" value="QNO54528.1"/>
    <property type="molecule type" value="Genomic_DNA"/>
</dbReference>
<proteinExistence type="predicted"/>
<dbReference type="PANTHER" id="PTHR36115">
    <property type="entry name" value="PROLINE-RICH ANTIGEN HOMOLOG-RELATED"/>
    <property type="match status" value="1"/>
</dbReference>
<protein>
    <recommendedName>
        <fullName evidence="7">RDD domain-containing protein</fullName>
    </recommendedName>
</protein>
<keyword evidence="2" id="KW-1003">Cell membrane</keyword>
<keyword evidence="3 6" id="KW-0812">Transmembrane</keyword>
<dbReference type="GO" id="GO:0005886">
    <property type="term" value="C:plasma membrane"/>
    <property type="evidence" value="ECO:0007669"/>
    <property type="project" value="UniProtKB-SubCell"/>
</dbReference>
<evidence type="ECO:0000256" key="6">
    <source>
        <dbReference type="SAM" id="Phobius"/>
    </source>
</evidence>